<dbReference type="AlphaFoldDB" id="A0A164HBK4"/>
<evidence type="ECO:0000256" key="1">
    <source>
        <dbReference type="SAM" id="Phobius"/>
    </source>
</evidence>
<accession>A0A164HBK4</accession>
<dbReference type="Proteomes" id="UP000076512">
    <property type="component" value="Unassembled WGS sequence"/>
</dbReference>
<evidence type="ECO:0000313" key="2">
    <source>
        <dbReference type="EMBL" id="KZM68368.1"/>
    </source>
</evidence>
<sequence>MGRHSLPDAPSQVRYPWRTVARTVFQLIVGVAAAMPALVGALGLPSTAGVAGALAISAALTRLMAIPAVDDALALVAPWLAAEPGQQSR</sequence>
<dbReference type="OrthoDB" id="4571466at2"/>
<keyword evidence="1" id="KW-0812">Transmembrane</keyword>
<gene>
    <name evidence="2" type="ORF">AWN90_10805</name>
</gene>
<dbReference type="RefSeq" id="WP_067579902.1">
    <property type="nucleotide sequence ID" value="NZ_JABMCZ010000002.1"/>
</dbReference>
<keyword evidence="3" id="KW-1185">Reference proteome</keyword>
<evidence type="ECO:0000313" key="3">
    <source>
        <dbReference type="Proteomes" id="UP000076512"/>
    </source>
</evidence>
<keyword evidence="1" id="KW-1133">Transmembrane helix</keyword>
<dbReference type="EMBL" id="LWGR01000021">
    <property type="protein sequence ID" value="KZM68368.1"/>
    <property type="molecule type" value="Genomic_DNA"/>
</dbReference>
<comment type="caution">
    <text evidence="2">The sequence shown here is derived from an EMBL/GenBank/DDBJ whole genome shotgun (WGS) entry which is preliminary data.</text>
</comment>
<reference evidence="2 3" key="1">
    <citation type="submission" date="2016-04" db="EMBL/GenBank/DDBJ databases">
        <authorList>
            <person name="Evans L.H."/>
            <person name="Alamgir A."/>
            <person name="Owens N."/>
            <person name="Weber N.D."/>
            <person name="Virtaneva K."/>
            <person name="Barbian K."/>
            <person name="Babar A."/>
            <person name="Rosenke K."/>
        </authorList>
    </citation>
    <scope>NUCLEOTIDE SEQUENCE [LARGE SCALE GENOMIC DNA]</scope>
    <source>
        <strain evidence="2 3">IFM 0406</strain>
    </source>
</reference>
<feature type="transmembrane region" description="Helical" evidence="1">
    <location>
        <begin position="48"/>
        <end position="65"/>
    </location>
</feature>
<protein>
    <recommendedName>
        <fullName evidence="4">Holin</fullName>
    </recommendedName>
</protein>
<feature type="transmembrane region" description="Helical" evidence="1">
    <location>
        <begin position="20"/>
        <end position="42"/>
    </location>
</feature>
<name>A0A164HBK4_9NOCA</name>
<keyword evidence="1" id="KW-0472">Membrane</keyword>
<evidence type="ECO:0008006" key="4">
    <source>
        <dbReference type="Google" id="ProtNLM"/>
    </source>
</evidence>
<proteinExistence type="predicted"/>
<dbReference type="STRING" id="455432.AWN90_10805"/>
<organism evidence="2 3">
    <name type="scientific">Nocardia terpenica</name>
    <dbReference type="NCBI Taxonomy" id="455432"/>
    <lineage>
        <taxon>Bacteria</taxon>
        <taxon>Bacillati</taxon>
        <taxon>Actinomycetota</taxon>
        <taxon>Actinomycetes</taxon>
        <taxon>Mycobacteriales</taxon>
        <taxon>Nocardiaceae</taxon>
        <taxon>Nocardia</taxon>
    </lineage>
</organism>